<dbReference type="AlphaFoldDB" id="C3YMN4"/>
<sequence>MPAQNSSKQSPTKQKGDLKSRRIHTEVPEPHAEEIENLSRGEDTREQPRTCDAEVARSTTDIASKAPVIFSDEEESESSDDDKIVQFRPPSPWSRIELSPELRRWRQNYSIPPIVEFPPETSAVVPVMTPRHDTRTQEVVVRHRRDVARVDEMHANQDEMTQYFKVIGKEMPVDWQQLALSLGVPFAQIQGVRLMYPHSCWMCCQHILHLWKYKYHDGRHAKKEDLITAVKETDNQDVATKLESM</sequence>
<dbReference type="EMBL" id="GG666531">
    <property type="protein sequence ID" value="EEN58375.1"/>
    <property type="molecule type" value="Genomic_DNA"/>
</dbReference>
<organism>
    <name type="scientific">Branchiostoma floridae</name>
    <name type="common">Florida lancelet</name>
    <name type="synonym">Amphioxus</name>
    <dbReference type="NCBI Taxonomy" id="7739"/>
    <lineage>
        <taxon>Eukaryota</taxon>
        <taxon>Metazoa</taxon>
        <taxon>Chordata</taxon>
        <taxon>Cephalochordata</taxon>
        <taxon>Leptocardii</taxon>
        <taxon>Amphioxiformes</taxon>
        <taxon>Branchiostomatidae</taxon>
        <taxon>Branchiostoma</taxon>
    </lineage>
</organism>
<dbReference type="GO" id="GO:0007165">
    <property type="term" value="P:signal transduction"/>
    <property type="evidence" value="ECO:0007669"/>
    <property type="project" value="InterPro"/>
</dbReference>
<gene>
    <name evidence="3" type="ORF">BRAFLDRAFT_98009</name>
</gene>
<evidence type="ECO:0000259" key="2">
    <source>
        <dbReference type="PROSITE" id="PS50017"/>
    </source>
</evidence>
<evidence type="ECO:0000313" key="3">
    <source>
        <dbReference type="EMBL" id="EEN58375.1"/>
    </source>
</evidence>
<dbReference type="InterPro" id="IPR000488">
    <property type="entry name" value="Death_dom"/>
</dbReference>
<dbReference type="PROSITE" id="PS50017">
    <property type="entry name" value="DEATH_DOMAIN"/>
    <property type="match status" value="1"/>
</dbReference>
<name>C3YMN4_BRAFL</name>
<protein>
    <recommendedName>
        <fullName evidence="2">Death domain-containing protein</fullName>
    </recommendedName>
</protein>
<feature type="compositionally biased region" description="Basic and acidic residues" evidence="1">
    <location>
        <begin position="14"/>
        <end position="55"/>
    </location>
</feature>
<dbReference type="Gene3D" id="1.10.533.10">
    <property type="entry name" value="Death Domain, Fas"/>
    <property type="match status" value="1"/>
</dbReference>
<feature type="domain" description="Death" evidence="2">
    <location>
        <begin position="160"/>
        <end position="245"/>
    </location>
</feature>
<dbReference type="InterPro" id="IPR011029">
    <property type="entry name" value="DEATH-like_dom_sf"/>
</dbReference>
<feature type="compositionally biased region" description="Polar residues" evidence="1">
    <location>
        <begin position="1"/>
        <end position="13"/>
    </location>
</feature>
<reference evidence="3" key="1">
    <citation type="journal article" date="2008" name="Nature">
        <title>The amphioxus genome and the evolution of the chordate karyotype.</title>
        <authorList>
            <consortium name="US DOE Joint Genome Institute (JGI-PGF)"/>
            <person name="Putnam N.H."/>
            <person name="Butts T."/>
            <person name="Ferrier D.E.K."/>
            <person name="Furlong R.F."/>
            <person name="Hellsten U."/>
            <person name="Kawashima T."/>
            <person name="Robinson-Rechavi M."/>
            <person name="Shoguchi E."/>
            <person name="Terry A."/>
            <person name="Yu J.-K."/>
            <person name="Benito-Gutierrez E.L."/>
            <person name="Dubchak I."/>
            <person name="Garcia-Fernandez J."/>
            <person name="Gibson-Brown J.J."/>
            <person name="Grigoriev I.V."/>
            <person name="Horton A.C."/>
            <person name="de Jong P.J."/>
            <person name="Jurka J."/>
            <person name="Kapitonov V.V."/>
            <person name="Kohara Y."/>
            <person name="Kuroki Y."/>
            <person name="Lindquist E."/>
            <person name="Lucas S."/>
            <person name="Osoegawa K."/>
            <person name="Pennacchio L.A."/>
            <person name="Salamov A.A."/>
            <person name="Satou Y."/>
            <person name="Sauka-Spengler T."/>
            <person name="Schmutz J."/>
            <person name="Shin-I T."/>
            <person name="Toyoda A."/>
            <person name="Bronner-Fraser M."/>
            <person name="Fujiyama A."/>
            <person name="Holland L.Z."/>
            <person name="Holland P.W.H."/>
            <person name="Satoh N."/>
            <person name="Rokhsar D.S."/>
        </authorList>
    </citation>
    <scope>NUCLEOTIDE SEQUENCE [LARGE SCALE GENOMIC DNA]</scope>
    <source>
        <strain evidence="3">S238N-H82</strain>
        <tissue evidence="3">Testes</tissue>
    </source>
</reference>
<dbReference type="Pfam" id="PF00531">
    <property type="entry name" value="Death"/>
    <property type="match status" value="1"/>
</dbReference>
<proteinExistence type="predicted"/>
<feature type="compositionally biased region" description="Acidic residues" evidence="1">
    <location>
        <begin position="71"/>
        <end position="80"/>
    </location>
</feature>
<dbReference type="InParanoid" id="C3YMN4"/>
<feature type="region of interest" description="Disordered" evidence="1">
    <location>
        <begin position="1"/>
        <end position="87"/>
    </location>
</feature>
<dbReference type="CDD" id="cd01670">
    <property type="entry name" value="Death"/>
    <property type="match status" value="1"/>
</dbReference>
<accession>C3YMN4</accession>
<dbReference type="SUPFAM" id="SSF47986">
    <property type="entry name" value="DEATH domain"/>
    <property type="match status" value="1"/>
</dbReference>
<evidence type="ECO:0000256" key="1">
    <source>
        <dbReference type="SAM" id="MobiDB-lite"/>
    </source>
</evidence>